<comment type="caution">
    <text evidence="2">The sequence shown here is derived from an EMBL/GenBank/DDBJ whole genome shotgun (WGS) entry which is preliminary data.</text>
</comment>
<dbReference type="EMBL" id="ABDF02000003">
    <property type="protein sequence ID" value="EHK25283.1"/>
    <property type="molecule type" value="Genomic_DNA"/>
</dbReference>
<proteinExistence type="predicted"/>
<evidence type="ECO:0000256" key="1">
    <source>
        <dbReference type="SAM" id="MobiDB-lite"/>
    </source>
</evidence>
<dbReference type="AlphaFoldDB" id="G9MIG6"/>
<gene>
    <name evidence="2" type="ORF">TRIVIDRAFT_219059</name>
</gene>
<feature type="compositionally biased region" description="Basic and acidic residues" evidence="1">
    <location>
        <begin position="115"/>
        <end position="128"/>
    </location>
</feature>
<sequence length="202" mass="21923">MDLRQIAMTSTDRDDIDQINCPRSIQASIKLDNPDRCRAMLVPTNALAGIRLDIISLILPLESTNFSTEPSAFLGVEQQLLLGAVMAPDAVAEGVVVVVGGEGVAADAVLSVTKKEEEEKEKKREGGGRTRGGVIKLPSLVGRGPGGRLSRKQRRGVLALGLVPEQQQQQEEEEEAEKREEREEEEEEQEEEGQEKGGAAPK</sequence>
<dbReference type="InParanoid" id="G9MIG6"/>
<dbReference type="HOGENOM" id="CLU_1354787_0_0_1"/>
<dbReference type="Proteomes" id="UP000007115">
    <property type="component" value="Unassembled WGS sequence"/>
</dbReference>
<dbReference type="RefSeq" id="XP_013959494.1">
    <property type="nucleotide sequence ID" value="XM_014104019.1"/>
</dbReference>
<organism evidence="2 3">
    <name type="scientific">Hypocrea virens (strain Gv29-8 / FGSC 10586)</name>
    <name type="common">Gliocladium virens</name>
    <name type="synonym">Trichoderma virens</name>
    <dbReference type="NCBI Taxonomy" id="413071"/>
    <lineage>
        <taxon>Eukaryota</taxon>
        <taxon>Fungi</taxon>
        <taxon>Dikarya</taxon>
        <taxon>Ascomycota</taxon>
        <taxon>Pezizomycotina</taxon>
        <taxon>Sordariomycetes</taxon>
        <taxon>Hypocreomycetidae</taxon>
        <taxon>Hypocreales</taxon>
        <taxon>Hypocreaceae</taxon>
        <taxon>Trichoderma</taxon>
    </lineage>
</organism>
<protein>
    <submittedName>
        <fullName evidence="2">Uncharacterized protein</fullName>
    </submittedName>
</protein>
<evidence type="ECO:0000313" key="3">
    <source>
        <dbReference type="Proteomes" id="UP000007115"/>
    </source>
</evidence>
<feature type="region of interest" description="Disordered" evidence="1">
    <location>
        <begin position="115"/>
        <end position="202"/>
    </location>
</feature>
<name>G9MIG6_HYPVG</name>
<evidence type="ECO:0000313" key="2">
    <source>
        <dbReference type="EMBL" id="EHK25283.1"/>
    </source>
</evidence>
<dbReference type="VEuPathDB" id="FungiDB:TRIVIDRAFT_219059"/>
<reference evidence="2 3" key="1">
    <citation type="journal article" date="2011" name="Genome Biol.">
        <title>Comparative genome sequence analysis underscores mycoparasitism as the ancestral life style of Trichoderma.</title>
        <authorList>
            <person name="Kubicek C.P."/>
            <person name="Herrera-Estrella A."/>
            <person name="Seidl-Seiboth V."/>
            <person name="Martinez D.A."/>
            <person name="Druzhinina I.S."/>
            <person name="Thon M."/>
            <person name="Zeilinger S."/>
            <person name="Casas-Flores S."/>
            <person name="Horwitz B.A."/>
            <person name="Mukherjee P.K."/>
            <person name="Mukherjee M."/>
            <person name="Kredics L."/>
            <person name="Alcaraz L.D."/>
            <person name="Aerts A."/>
            <person name="Antal Z."/>
            <person name="Atanasova L."/>
            <person name="Cervantes-Badillo M.G."/>
            <person name="Challacombe J."/>
            <person name="Chertkov O."/>
            <person name="McCluskey K."/>
            <person name="Coulpier F."/>
            <person name="Deshpande N."/>
            <person name="von Doehren H."/>
            <person name="Ebbole D.J."/>
            <person name="Esquivel-Naranjo E.U."/>
            <person name="Fekete E."/>
            <person name="Flipphi M."/>
            <person name="Glaser F."/>
            <person name="Gomez-Rodriguez E.Y."/>
            <person name="Gruber S."/>
            <person name="Han C."/>
            <person name="Henrissat B."/>
            <person name="Hermosa R."/>
            <person name="Hernandez-Onate M."/>
            <person name="Karaffa L."/>
            <person name="Kosti I."/>
            <person name="Le Crom S."/>
            <person name="Lindquist E."/>
            <person name="Lucas S."/>
            <person name="Luebeck M."/>
            <person name="Luebeck P.S."/>
            <person name="Margeot A."/>
            <person name="Metz B."/>
            <person name="Misra M."/>
            <person name="Nevalainen H."/>
            <person name="Omann M."/>
            <person name="Packer N."/>
            <person name="Perrone G."/>
            <person name="Uresti-Rivera E.E."/>
            <person name="Salamov A."/>
            <person name="Schmoll M."/>
            <person name="Seiboth B."/>
            <person name="Shapiro H."/>
            <person name="Sukno S."/>
            <person name="Tamayo-Ramos J.A."/>
            <person name="Tisch D."/>
            <person name="Wiest A."/>
            <person name="Wilkinson H.H."/>
            <person name="Zhang M."/>
            <person name="Coutinho P.M."/>
            <person name="Kenerley C.M."/>
            <person name="Monte E."/>
            <person name="Baker S.E."/>
            <person name="Grigoriev I.V."/>
        </authorList>
    </citation>
    <scope>NUCLEOTIDE SEQUENCE [LARGE SCALE GENOMIC DNA]</scope>
    <source>
        <strain evidence="3">Gv29-8 / FGSC 10586</strain>
    </source>
</reference>
<keyword evidence="3" id="KW-1185">Reference proteome</keyword>
<accession>G9MIG6</accession>
<dbReference type="GeneID" id="25791388"/>
<feature type="compositionally biased region" description="Acidic residues" evidence="1">
    <location>
        <begin position="182"/>
        <end position="193"/>
    </location>
</feature>